<dbReference type="RefSeq" id="WP_254575597.1">
    <property type="nucleotide sequence ID" value="NZ_CP100595.1"/>
</dbReference>
<evidence type="ECO:0000259" key="1">
    <source>
        <dbReference type="Pfam" id="PF10979"/>
    </source>
</evidence>
<dbReference type="EMBL" id="CP100595">
    <property type="protein sequence ID" value="UTJ05416.1"/>
    <property type="molecule type" value="Genomic_DNA"/>
</dbReference>
<dbReference type="InterPro" id="IPR055592">
    <property type="entry name" value="DUF7168"/>
</dbReference>
<gene>
    <name evidence="3" type="ORF">NJU99_09060</name>
</gene>
<keyword evidence="4" id="KW-1185">Reference proteome</keyword>
<reference evidence="3" key="1">
    <citation type="submission" date="2022-07" db="EMBL/GenBank/DDBJ databases">
        <title>Arcobacter roscoffensis sp. nov., a marine bacterium isolated from coastal seawater collected from Roscoff, France.</title>
        <authorList>
            <person name="Pascual J."/>
            <person name="Lepeaux C."/>
            <person name="Methner A."/>
            <person name="Overmann J."/>
        </authorList>
    </citation>
    <scope>NUCLEOTIDE SEQUENCE</scope>
    <source>
        <strain evidence="3">ARW1-2F2</strain>
    </source>
</reference>
<protein>
    <submittedName>
        <fullName evidence="3">DUF2786 domain-containing protein</fullName>
    </submittedName>
</protein>
<evidence type="ECO:0000259" key="2">
    <source>
        <dbReference type="Pfam" id="PF23771"/>
    </source>
</evidence>
<proteinExistence type="predicted"/>
<evidence type="ECO:0000313" key="3">
    <source>
        <dbReference type="EMBL" id="UTJ05416.1"/>
    </source>
</evidence>
<dbReference type="InterPro" id="IPR024498">
    <property type="entry name" value="DUF2786"/>
</dbReference>
<feature type="domain" description="DUF2786" evidence="1">
    <location>
        <begin position="4"/>
        <end position="41"/>
    </location>
</feature>
<dbReference type="Proteomes" id="UP001060012">
    <property type="component" value="Chromosome"/>
</dbReference>
<accession>A0ABY5DZN7</accession>
<dbReference type="Pfam" id="PF10979">
    <property type="entry name" value="DUF2786"/>
    <property type="match status" value="1"/>
</dbReference>
<sequence>MSEKIKDKIEKLLNLSMSDNEHEAKLALERALKLMNEHNITKDEVYRQNFVSKEFDMNYKRLPDWVVTLYDLMTTVSGCKFTWKRNYMNSDYVQRGRITGRERDVENAQYLISFLLREIDKKSAVYKKEIQEVYTTKYLRILMKSYKKGIVESVFARLMEQHKVFFNEQAKGTDLVCVDLETKLKDAKAFLEELLDNKPKTHTSKAQYEKRGIKDGMNDGEKIELNQAVSKQDEVRQIGVKNERHI</sequence>
<dbReference type="Pfam" id="PF23771">
    <property type="entry name" value="DUF7168"/>
    <property type="match status" value="1"/>
</dbReference>
<name>A0ABY5DZN7_9BACT</name>
<evidence type="ECO:0000313" key="4">
    <source>
        <dbReference type="Proteomes" id="UP001060012"/>
    </source>
</evidence>
<organism evidence="3 4">
    <name type="scientific">Arcobacter roscoffensis</name>
    <dbReference type="NCBI Taxonomy" id="2961520"/>
    <lineage>
        <taxon>Bacteria</taxon>
        <taxon>Pseudomonadati</taxon>
        <taxon>Campylobacterota</taxon>
        <taxon>Epsilonproteobacteria</taxon>
        <taxon>Campylobacterales</taxon>
        <taxon>Arcobacteraceae</taxon>
        <taxon>Arcobacter</taxon>
    </lineage>
</organism>
<feature type="domain" description="DUF7168" evidence="2">
    <location>
        <begin position="58"/>
        <end position="187"/>
    </location>
</feature>